<protein>
    <submittedName>
        <fullName evidence="1">Uncharacterized protein</fullName>
    </submittedName>
</protein>
<organism evidence="1 2">
    <name type="scientific">Aneurinibacillus thermoaerophilus</name>
    <dbReference type="NCBI Taxonomy" id="143495"/>
    <lineage>
        <taxon>Bacteria</taxon>
        <taxon>Bacillati</taxon>
        <taxon>Bacillota</taxon>
        <taxon>Bacilli</taxon>
        <taxon>Bacillales</taxon>
        <taxon>Paenibacillaceae</taxon>
        <taxon>Aneurinibacillus group</taxon>
        <taxon>Aneurinibacillus</taxon>
    </lineage>
</organism>
<name>A0A1G8EIF8_ANETH</name>
<sequence length="93" mass="10912">MDEKKLAELIRSVIKEELQETNQIIRALRDGQEELKAQMEGLSLDVHKLHGELAAVRQERQRDRDVSDIRAGRTEREILEIKSRLDHLEQQDN</sequence>
<proteinExistence type="predicted"/>
<accession>A0A1G8EIF8</accession>
<dbReference type="EMBL" id="FNDE01000044">
    <property type="protein sequence ID" value="SDH69631.1"/>
    <property type="molecule type" value="Genomic_DNA"/>
</dbReference>
<evidence type="ECO:0000313" key="2">
    <source>
        <dbReference type="Proteomes" id="UP000198956"/>
    </source>
</evidence>
<dbReference type="Proteomes" id="UP000198956">
    <property type="component" value="Unassembled WGS sequence"/>
</dbReference>
<evidence type="ECO:0000313" key="1">
    <source>
        <dbReference type="EMBL" id="SDH69631.1"/>
    </source>
</evidence>
<dbReference type="AlphaFoldDB" id="A0A1G8EIF8"/>
<gene>
    <name evidence="1" type="ORF">SAMN04489735_104430</name>
</gene>
<reference evidence="1 2" key="1">
    <citation type="submission" date="2016-10" db="EMBL/GenBank/DDBJ databases">
        <authorList>
            <person name="de Groot N.N."/>
        </authorList>
    </citation>
    <scope>NUCLEOTIDE SEQUENCE [LARGE SCALE GENOMIC DNA]</scope>
    <source>
        <strain evidence="1 2">L 420-91</strain>
    </source>
</reference>